<reference evidence="10 11" key="1">
    <citation type="journal article" date="2009" name="Stand. Genomic Sci.">
        <title>Complete genome sequence of Thermanaerovibrio acidaminovorans type strain (Su883).</title>
        <authorList>
            <person name="Chovatia M."/>
            <person name="Sikorski J."/>
            <person name="Schroder M."/>
            <person name="Lapidus A."/>
            <person name="Nolan M."/>
            <person name="Tice H."/>
            <person name="Glavina Del Rio T."/>
            <person name="Copeland A."/>
            <person name="Cheng J.F."/>
            <person name="Lucas S."/>
            <person name="Chen F."/>
            <person name="Bruce D."/>
            <person name="Goodwin L."/>
            <person name="Pitluck S."/>
            <person name="Ivanova N."/>
            <person name="Mavromatis K."/>
            <person name="Ovchinnikova G."/>
            <person name="Pati A."/>
            <person name="Chen A."/>
            <person name="Palaniappan K."/>
            <person name="Land M."/>
            <person name="Hauser L."/>
            <person name="Chang Y.J."/>
            <person name="Jeffries C.D."/>
            <person name="Chain P."/>
            <person name="Saunders E."/>
            <person name="Detter J.C."/>
            <person name="Brettin T."/>
            <person name="Rohde M."/>
            <person name="Goker M."/>
            <person name="Spring S."/>
            <person name="Bristow J."/>
            <person name="Markowitz V."/>
            <person name="Hugenholtz P."/>
            <person name="Kyrpides N.C."/>
            <person name="Klenk H.P."/>
            <person name="Eisen J.A."/>
        </authorList>
    </citation>
    <scope>NUCLEOTIDE SEQUENCE [LARGE SCALE GENOMIC DNA]</scope>
    <source>
        <strain evidence="11">ATCC 49978 / DSM 6589 / Su883</strain>
    </source>
</reference>
<dbReference type="RefSeq" id="WP_012868992.1">
    <property type="nucleotide sequence ID" value="NC_013522.1"/>
</dbReference>
<feature type="binding site" evidence="7">
    <location>
        <position position="245"/>
    </location>
    <ligand>
        <name>substrate</name>
    </ligand>
</feature>
<protein>
    <submittedName>
        <fullName evidence="10">N-acetylglucosamine-6-phosphate deacetylase</fullName>
        <ecNumber evidence="10">3.5.1.25</ecNumber>
    </submittedName>
</protein>
<evidence type="ECO:0000256" key="1">
    <source>
        <dbReference type="ARBA" id="ARBA00010716"/>
    </source>
</evidence>
<organism evidence="10 11">
    <name type="scientific">Thermanaerovibrio acidaminovorans (strain ATCC 49978 / DSM 6589 / Su883)</name>
    <name type="common">Selenomonas acidaminovorans</name>
    <dbReference type="NCBI Taxonomy" id="525903"/>
    <lineage>
        <taxon>Bacteria</taxon>
        <taxon>Thermotogati</taxon>
        <taxon>Synergistota</taxon>
        <taxon>Synergistia</taxon>
        <taxon>Synergistales</taxon>
        <taxon>Synergistaceae</taxon>
        <taxon>Thermanaerovibrio</taxon>
    </lineage>
</organism>
<dbReference type="eggNOG" id="COG1820">
    <property type="taxonomic scope" value="Bacteria"/>
</dbReference>
<dbReference type="InterPro" id="IPR032466">
    <property type="entry name" value="Metal_Hydrolase"/>
</dbReference>
<feature type="active site" description="Proton donor/acceptor" evidence="6">
    <location>
        <position position="268"/>
    </location>
</feature>
<evidence type="ECO:0000256" key="6">
    <source>
        <dbReference type="PIRSR" id="PIRSR038994-1"/>
    </source>
</evidence>
<dbReference type="InterPro" id="IPR006680">
    <property type="entry name" value="Amidohydro-rel"/>
</dbReference>
<dbReference type="EnsemblBacteria" id="ACZ18476">
    <property type="protein sequence ID" value="ACZ18476"/>
    <property type="gene ID" value="Taci_0237"/>
</dbReference>
<dbReference type="GO" id="GO:0006046">
    <property type="term" value="P:N-acetylglucosamine catabolic process"/>
    <property type="evidence" value="ECO:0007669"/>
    <property type="project" value="TreeGrafter"/>
</dbReference>
<dbReference type="PANTHER" id="PTHR11113">
    <property type="entry name" value="N-ACETYLGLUCOSAMINE-6-PHOSPHATE DEACETYLASE"/>
    <property type="match status" value="1"/>
</dbReference>
<feature type="binding site" evidence="7">
    <location>
        <begin position="214"/>
        <end position="215"/>
    </location>
    <ligand>
        <name>substrate</name>
    </ligand>
</feature>
<dbReference type="HOGENOM" id="CLU_032482_2_2_0"/>
<name>D1B873_THEAS</name>
<dbReference type="AlphaFoldDB" id="D1B873"/>
<evidence type="ECO:0000313" key="10">
    <source>
        <dbReference type="EMBL" id="ACZ18476.1"/>
    </source>
</evidence>
<evidence type="ECO:0000256" key="3">
    <source>
        <dbReference type="ARBA" id="ARBA00022801"/>
    </source>
</evidence>
<accession>D1B873</accession>
<dbReference type="STRING" id="525903.Taci_0237"/>
<feature type="binding site" evidence="8">
    <location>
        <position position="128"/>
    </location>
    <ligand>
        <name>Zn(2+)</name>
        <dbReference type="ChEBI" id="CHEBI:29105"/>
    </ligand>
</feature>
<dbReference type="PATRIC" id="fig|525903.6.peg.241"/>
<proteinExistence type="inferred from homology"/>
<dbReference type="SUPFAM" id="SSF51338">
    <property type="entry name" value="Composite domain of metallo-dependent hydrolases"/>
    <property type="match status" value="1"/>
</dbReference>
<evidence type="ECO:0000256" key="2">
    <source>
        <dbReference type="ARBA" id="ARBA00022723"/>
    </source>
</evidence>
<feature type="binding site" evidence="7">
    <location>
        <position position="222"/>
    </location>
    <ligand>
        <name>substrate</name>
    </ligand>
</feature>
<dbReference type="InterPro" id="IPR011059">
    <property type="entry name" value="Metal-dep_hydrolase_composite"/>
</dbReference>
<feature type="binding site" evidence="8">
    <location>
        <position position="211"/>
    </location>
    <ligand>
        <name>Zn(2+)</name>
        <dbReference type="ChEBI" id="CHEBI:29105"/>
    </ligand>
</feature>
<evidence type="ECO:0000256" key="7">
    <source>
        <dbReference type="PIRSR" id="PIRSR038994-2"/>
    </source>
</evidence>
<dbReference type="GO" id="GO:0008448">
    <property type="term" value="F:N-acetylglucosamine-6-phosphate deacetylase activity"/>
    <property type="evidence" value="ECO:0007669"/>
    <property type="project" value="UniProtKB-EC"/>
</dbReference>
<gene>
    <name evidence="10" type="ordered locus">Taci_0237</name>
</gene>
<dbReference type="CDD" id="cd00854">
    <property type="entry name" value="NagA"/>
    <property type="match status" value="1"/>
</dbReference>
<dbReference type="InterPro" id="IPR003764">
    <property type="entry name" value="GlcNAc_6-P_deAcase"/>
</dbReference>
<dbReference type="EC" id="3.5.1.25" evidence="10"/>
<evidence type="ECO:0000259" key="9">
    <source>
        <dbReference type="Pfam" id="PF01979"/>
    </source>
</evidence>
<feature type="binding site" evidence="7">
    <location>
        <begin position="301"/>
        <end position="303"/>
    </location>
    <ligand>
        <name>substrate</name>
    </ligand>
</feature>
<comment type="similarity">
    <text evidence="1 5">Belongs to the metallo-dependent hydrolases superfamily. NagA family.</text>
</comment>
<keyword evidence="11" id="KW-1185">Reference proteome</keyword>
<keyword evidence="2 8" id="KW-0479">Metal-binding</keyword>
<evidence type="ECO:0000256" key="5">
    <source>
        <dbReference type="PIRNR" id="PIRNR038994"/>
    </source>
</evidence>
<evidence type="ECO:0000256" key="4">
    <source>
        <dbReference type="ARBA" id="ARBA00023277"/>
    </source>
</evidence>
<comment type="cofactor">
    <cofactor evidence="8">
        <name>a divalent metal cation</name>
        <dbReference type="ChEBI" id="CHEBI:60240"/>
    </cofactor>
    <text evidence="8">Binds 1 divalent metal cation per subunit.</text>
</comment>
<dbReference type="PANTHER" id="PTHR11113:SF14">
    <property type="entry name" value="N-ACETYLGLUCOSAMINE-6-PHOSPHATE DEACETYLASE"/>
    <property type="match status" value="1"/>
</dbReference>
<keyword evidence="3 5" id="KW-0378">Hydrolase</keyword>
<dbReference type="EMBL" id="CP001818">
    <property type="protein sequence ID" value="ACZ18476.1"/>
    <property type="molecule type" value="Genomic_DNA"/>
</dbReference>
<dbReference type="GO" id="GO:0046872">
    <property type="term" value="F:metal ion binding"/>
    <property type="evidence" value="ECO:0007669"/>
    <property type="project" value="UniProtKB-KW"/>
</dbReference>
<sequence length="375" mass="40555">MKALRGVRVLTSTGDTMEATVVFDRVIRQVIPGSPDVPGAETIPGDGLLLTPGMVDLHIHGIAGFDGCDGTPEALMAMSEALARHGITSFLPATMTLPREQIRLILANVGRAMESPQPGARILGAHLEGPFISPERPGAQDPKFIAAPDPDLLEEFRPVIKVVTFAPERDPDHRGLNHMLRLGMIPSAGHSNASYREASEAFGLGVRSVTHLFNAMSPFQHREPGLVGAALDHRVHCEIILDGIHCHPAAVRLALKALGEDRLVPVSDSMRAADLGEGVFSLGGQRVTVSQRVARLDNGAIAGSVITLEDAVRNLRDFTGLPLERCILMASRNPSELLQDRSMGAIEPLRRADMVLWDRDRPVRTYVEGREVFSS</sequence>
<feature type="domain" description="Amidohydrolase-related" evidence="9">
    <location>
        <begin position="50"/>
        <end position="370"/>
    </location>
</feature>
<keyword evidence="4 5" id="KW-0119">Carbohydrate metabolism</keyword>
<dbReference type="NCBIfam" id="TIGR00221">
    <property type="entry name" value="nagA"/>
    <property type="match status" value="1"/>
</dbReference>
<feature type="binding site" evidence="8">
    <location>
        <position position="190"/>
    </location>
    <ligand>
        <name>Zn(2+)</name>
        <dbReference type="ChEBI" id="CHEBI:29105"/>
    </ligand>
</feature>
<evidence type="ECO:0000313" key="11">
    <source>
        <dbReference type="Proteomes" id="UP000002030"/>
    </source>
</evidence>
<dbReference type="OrthoDB" id="9776488at2"/>
<dbReference type="Proteomes" id="UP000002030">
    <property type="component" value="Chromosome"/>
</dbReference>
<dbReference type="KEGG" id="tai:Taci_0237"/>
<dbReference type="PIRSF" id="PIRSF038994">
    <property type="entry name" value="NagA"/>
    <property type="match status" value="1"/>
</dbReference>
<dbReference type="Gene3D" id="2.30.40.10">
    <property type="entry name" value="Urease, subunit C, domain 1"/>
    <property type="match status" value="1"/>
</dbReference>
<evidence type="ECO:0000256" key="8">
    <source>
        <dbReference type="PIRSR" id="PIRSR038994-3"/>
    </source>
</evidence>
<feature type="binding site" evidence="7">
    <location>
        <position position="139"/>
    </location>
    <ligand>
        <name>substrate</name>
    </ligand>
</feature>
<dbReference type="Gene3D" id="3.20.20.140">
    <property type="entry name" value="Metal-dependent hydrolases"/>
    <property type="match status" value="1"/>
</dbReference>
<dbReference type="SUPFAM" id="SSF51556">
    <property type="entry name" value="Metallo-dependent hydrolases"/>
    <property type="match status" value="1"/>
</dbReference>
<dbReference type="Pfam" id="PF01979">
    <property type="entry name" value="Amidohydro_1"/>
    <property type="match status" value="1"/>
</dbReference>